<evidence type="ECO:0000256" key="4">
    <source>
        <dbReference type="HAMAP-Rule" id="MF_01104"/>
    </source>
</evidence>
<comment type="similarity">
    <text evidence="4">Belongs to the Syd family.</text>
</comment>
<dbReference type="AlphaFoldDB" id="A0A6M4MF92"/>
<reference evidence="5 6" key="2">
    <citation type="submission" date="2020-04" db="EMBL/GenBank/DDBJ databases">
        <title>Complete genome sequence of Alteromonas pelagimontana 5.12T.</title>
        <authorList>
            <person name="Sinha R.K."/>
            <person name="Krishnan K.P."/>
            <person name="Kurian J.P."/>
        </authorList>
    </citation>
    <scope>NUCLEOTIDE SEQUENCE [LARGE SCALE GENOMIC DNA]</scope>
    <source>
        <strain evidence="5 6">5.12</strain>
    </source>
</reference>
<dbReference type="CDD" id="cd16323">
    <property type="entry name" value="Syd"/>
    <property type="match status" value="1"/>
</dbReference>
<evidence type="ECO:0000256" key="3">
    <source>
        <dbReference type="ARBA" id="ARBA00023136"/>
    </source>
</evidence>
<keyword evidence="1 4" id="KW-1003">Cell membrane</keyword>
<dbReference type="InterPro" id="IPR038228">
    <property type="entry name" value="Syd_sf"/>
</dbReference>
<proteinExistence type="inferred from homology"/>
<organism evidence="5 6">
    <name type="scientific">Alteromonas pelagimontana</name>
    <dbReference type="NCBI Taxonomy" id="1858656"/>
    <lineage>
        <taxon>Bacteria</taxon>
        <taxon>Pseudomonadati</taxon>
        <taxon>Pseudomonadota</taxon>
        <taxon>Gammaproteobacteria</taxon>
        <taxon>Alteromonadales</taxon>
        <taxon>Alteromonadaceae</taxon>
        <taxon>Alteromonas/Salinimonas group</taxon>
        <taxon>Alteromonas</taxon>
    </lineage>
</organism>
<dbReference type="Proteomes" id="UP000219285">
    <property type="component" value="Chromosome"/>
</dbReference>
<name>A0A6M4MF92_9ALTE</name>
<sequence>MTNHVLTQIDAFVDATLKLAEASQMPLLIPYDREWLSPCYQKTGEQDAMVPWLPALQQKSCSFDNVEKALEMVLNEQYCLYFTHYFSNNLLARAPQGDCELLQVWNETDFSRLQENLIGHLLMKKRLKQPPTLFFGLTDDEDYILSVDNASGEVVLERVGKVPERSLAPDLATFLAELSPRLGVR</sequence>
<dbReference type="GO" id="GO:0009898">
    <property type="term" value="C:cytoplasmic side of plasma membrane"/>
    <property type="evidence" value="ECO:0007669"/>
    <property type="project" value="InterPro"/>
</dbReference>
<protein>
    <recommendedName>
        <fullName evidence="4">Protein Syd</fullName>
    </recommendedName>
</protein>
<dbReference type="Gene3D" id="3.40.1580.20">
    <property type="entry name" value="Syd protein"/>
    <property type="match status" value="1"/>
</dbReference>
<comment type="function">
    <text evidence="4">Interacts with the SecY protein in vivo. May bind preferentially to an uncomplexed state of SecY, thus functioning either as a chelating agent for excess SecY in the cell or as a regulatory factor that negatively controls the translocase function.</text>
</comment>
<dbReference type="Pfam" id="PF07348">
    <property type="entry name" value="Syd"/>
    <property type="match status" value="1"/>
</dbReference>
<gene>
    <name evidence="4 5" type="primary">syd</name>
    <name evidence="5" type="ORF">CA267_013835</name>
</gene>
<dbReference type="OrthoDB" id="5599437at2"/>
<keyword evidence="3 4" id="KW-0472">Membrane</keyword>
<keyword evidence="6" id="KW-1185">Reference proteome</keyword>
<keyword evidence="2 4" id="KW-0997">Cell inner membrane</keyword>
<reference evidence="6" key="1">
    <citation type="submission" date="2014-12" db="EMBL/GenBank/DDBJ databases">
        <title>Complete genome sequence of a multi-drug resistant Klebsiella pneumoniae.</title>
        <authorList>
            <person name="Hua X."/>
            <person name="Chen Q."/>
            <person name="Li X."/>
            <person name="Feng Y."/>
            <person name="Ruan Z."/>
            <person name="Yu Y."/>
        </authorList>
    </citation>
    <scope>NUCLEOTIDE SEQUENCE [LARGE SCALE GENOMIC DNA]</scope>
    <source>
        <strain evidence="6">5.12</strain>
    </source>
</reference>
<dbReference type="NCBIfam" id="NF003439">
    <property type="entry name" value="PRK04968.1"/>
    <property type="match status" value="1"/>
</dbReference>
<dbReference type="HAMAP" id="MF_01104">
    <property type="entry name" value="Syd"/>
    <property type="match status" value="1"/>
</dbReference>
<evidence type="ECO:0000256" key="1">
    <source>
        <dbReference type="ARBA" id="ARBA00022475"/>
    </source>
</evidence>
<dbReference type="EMBL" id="CP052766">
    <property type="protein sequence ID" value="QJR81762.1"/>
    <property type="molecule type" value="Genomic_DNA"/>
</dbReference>
<evidence type="ECO:0000256" key="2">
    <source>
        <dbReference type="ARBA" id="ARBA00022519"/>
    </source>
</evidence>
<evidence type="ECO:0000313" key="5">
    <source>
        <dbReference type="EMBL" id="QJR81762.1"/>
    </source>
</evidence>
<evidence type="ECO:0000313" key="6">
    <source>
        <dbReference type="Proteomes" id="UP000219285"/>
    </source>
</evidence>
<dbReference type="InterPro" id="IPR009948">
    <property type="entry name" value="Syd"/>
</dbReference>
<comment type="subcellular location">
    <subcellularLocation>
        <location evidence="4">Cell inner membrane</location>
        <topology evidence="4">Peripheral membrane protein</topology>
        <orientation evidence="4">Cytoplasmic side</orientation>
    </subcellularLocation>
    <text evidence="4">Loosely associated with the cytoplasmic side of the inner membrane, probably via SecY.</text>
</comment>
<dbReference type="KEGG" id="apel:CA267_013835"/>
<accession>A0A6M4MF92</accession>
<dbReference type="RefSeq" id="WP_075610822.1">
    <property type="nucleotide sequence ID" value="NZ_CP052766.1"/>
</dbReference>